<gene>
    <name evidence="6" type="ORF">HHL27_09100</name>
</gene>
<evidence type="ECO:0000256" key="2">
    <source>
        <dbReference type="ARBA" id="ARBA00004613"/>
    </source>
</evidence>
<evidence type="ECO:0000256" key="3">
    <source>
        <dbReference type="ARBA" id="ARBA00022525"/>
    </source>
</evidence>
<comment type="cofactor">
    <cofactor evidence="1">
        <name>Ca(2+)</name>
        <dbReference type="ChEBI" id="CHEBI:29108"/>
    </cofactor>
</comment>
<dbReference type="Pfam" id="PF08548">
    <property type="entry name" value="Peptidase_M10_C"/>
    <property type="match status" value="1"/>
</dbReference>
<accession>A0A7Y0BP75</accession>
<name>A0A7Y0BP75_9SPHN</name>
<organism evidence="6 7">
    <name type="scientific">Novosphingobium olei</name>
    <dbReference type="NCBI Taxonomy" id="2728851"/>
    <lineage>
        <taxon>Bacteria</taxon>
        <taxon>Pseudomonadati</taxon>
        <taxon>Pseudomonadota</taxon>
        <taxon>Alphaproteobacteria</taxon>
        <taxon>Sphingomonadales</taxon>
        <taxon>Sphingomonadaceae</taxon>
        <taxon>Novosphingobium</taxon>
    </lineage>
</organism>
<dbReference type="InterPro" id="IPR011049">
    <property type="entry name" value="Serralysin-like_metalloprot_C"/>
</dbReference>
<dbReference type="Gene3D" id="2.150.10.10">
    <property type="entry name" value="Serralysin-like metalloprotease, C-terminal"/>
    <property type="match status" value="1"/>
</dbReference>
<comment type="subcellular location">
    <subcellularLocation>
        <location evidence="2">Secreted</location>
    </subcellularLocation>
</comment>
<feature type="domain" description="Peptidase M10 serralysin C-terminal" evidence="5">
    <location>
        <begin position="173"/>
        <end position="259"/>
    </location>
</feature>
<dbReference type="InterPro" id="IPR018511">
    <property type="entry name" value="Hemolysin-typ_Ca-bd_CS"/>
</dbReference>
<proteinExistence type="predicted"/>
<reference evidence="6 7" key="1">
    <citation type="submission" date="2020-04" db="EMBL/GenBank/DDBJ databases">
        <title>Novosphingobium sp. TW-4 isolated from soil.</title>
        <authorList>
            <person name="Dahal R.H."/>
            <person name="Chaudhary D.K."/>
        </authorList>
    </citation>
    <scope>NUCLEOTIDE SEQUENCE [LARGE SCALE GENOMIC DNA]</scope>
    <source>
        <strain evidence="6 7">TW-4</strain>
    </source>
</reference>
<dbReference type="InterPro" id="IPR001343">
    <property type="entry name" value="Hemolysn_Ca-bd"/>
</dbReference>
<evidence type="ECO:0000256" key="4">
    <source>
        <dbReference type="ARBA" id="ARBA00022737"/>
    </source>
</evidence>
<evidence type="ECO:0000313" key="7">
    <source>
        <dbReference type="Proteomes" id="UP000583556"/>
    </source>
</evidence>
<dbReference type="Proteomes" id="UP000583556">
    <property type="component" value="Unassembled WGS sequence"/>
</dbReference>
<dbReference type="GO" id="GO:0005615">
    <property type="term" value="C:extracellular space"/>
    <property type="evidence" value="ECO:0007669"/>
    <property type="project" value="InterPro"/>
</dbReference>
<dbReference type="Pfam" id="PF00353">
    <property type="entry name" value="HemolysinCabind"/>
    <property type="match status" value="1"/>
</dbReference>
<dbReference type="PROSITE" id="PS00330">
    <property type="entry name" value="HEMOLYSIN_CALCIUM"/>
    <property type="match status" value="1"/>
</dbReference>
<dbReference type="PRINTS" id="PR00313">
    <property type="entry name" value="CABNDNGRPT"/>
</dbReference>
<keyword evidence="3" id="KW-0964">Secreted</keyword>
<dbReference type="EMBL" id="JABBGM010000003">
    <property type="protein sequence ID" value="NML93823.1"/>
    <property type="molecule type" value="Genomic_DNA"/>
</dbReference>
<keyword evidence="7" id="KW-1185">Reference proteome</keyword>
<dbReference type="GO" id="GO:0005509">
    <property type="term" value="F:calcium ion binding"/>
    <property type="evidence" value="ECO:0007669"/>
    <property type="project" value="InterPro"/>
</dbReference>
<dbReference type="AlphaFoldDB" id="A0A7Y0BP75"/>
<comment type="caution">
    <text evidence="6">The sequence shown here is derived from an EMBL/GenBank/DDBJ whole genome shotgun (WGS) entry which is preliminary data.</text>
</comment>
<dbReference type="SUPFAM" id="SSF51120">
    <property type="entry name" value="beta-Roll"/>
    <property type="match status" value="1"/>
</dbReference>
<evidence type="ECO:0000256" key="1">
    <source>
        <dbReference type="ARBA" id="ARBA00001913"/>
    </source>
</evidence>
<dbReference type="InterPro" id="IPR013858">
    <property type="entry name" value="Peptidase_M10B_C"/>
</dbReference>
<protein>
    <recommendedName>
        <fullName evidence="5">Peptidase M10 serralysin C-terminal domain-containing protein</fullName>
    </recommendedName>
</protein>
<evidence type="ECO:0000259" key="5">
    <source>
        <dbReference type="Pfam" id="PF08548"/>
    </source>
</evidence>
<keyword evidence="4" id="KW-0677">Repeat</keyword>
<dbReference type="RefSeq" id="WP_169493086.1">
    <property type="nucleotide sequence ID" value="NZ_JABBGM010000003.1"/>
</dbReference>
<sequence>MARQLIGVKPQHGFSIDASASFADYFIYERGFATDEEATNYNLLGGKQQFADNQLTTGDAGSSITIRNLHVDFHGGSGDDNVSWTLGQTYQHYDALKPSFDGGAGDDTLTIDLSDQVIPLTMKPAVIYGEFNVGKPSYRELAGLITNFEHFNFTGGSADDEIQGGASTDRLDGGAGRDLIVGNGGKDILTGGAGGDFFKFNVGDSGIGGNNRDIINDFQTGLDKIDLTALGVGTAVKITQTASGSLLQIDADHNGSFEMQISTVGHVAETDLLFQYV</sequence>
<evidence type="ECO:0000313" key="6">
    <source>
        <dbReference type="EMBL" id="NML93823.1"/>
    </source>
</evidence>